<organism evidence="3 4">
    <name type="scientific">Tulasnella calospora MUT 4182</name>
    <dbReference type="NCBI Taxonomy" id="1051891"/>
    <lineage>
        <taxon>Eukaryota</taxon>
        <taxon>Fungi</taxon>
        <taxon>Dikarya</taxon>
        <taxon>Basidiomycota</taxon>
        <taxon>Agaricomycotina</taxon>
        <taxon>Agaricomycetes</taxon>
        <taxon>Cantharellales</taxon>
        <taxon>Tulasnellaceae</taxon>
        <taxon>Tulasnella</taxon>
    </lineage>
</organism>
<dbReference type="STRING" id="1051891.A0A0C3LKL8"/>
<dbReference type="Gene3D" id="1.25.40.280">
    <property type="entry name" value="alix/aip1 like domains"/>
    <property type="match status" value="1"/>
</dbReference>
<dbReference type="Proteomes" id="UP000054248">
    <property type="component" value="Unassembled WGS sequence"/>
</dbReference>
<dbReference type="GO" id="GO:0043328">
    <property type="term" value="P:protein transport to vacuole involved in ubiquitin-dependent protein catabolic process via the multivesicular body sorting pathway"/>
    <property type="evidence" value="ECO:0007669"/>
    <property type="project" value="TreeGrafter"/>
</dbReference>
<dbReference type="OrthoDB" id="2141925at2759"/>
<reference evidence="3 4" key="1">
    <citation type="submission" date="2014-04" db="EMBL/GenBank/DDBJ databases">
        <authorList>
            <consortium name="DOE Joint Genome Institute"/>
            <person name="Kuo A."/>
            <person name="Girlanda M."/>
            <person name="Perotto S."/>
            <person name="Kohler A."/>
            <person name="Nagy L.G."/>
            <person name="Floudas D."/>
            <person name="Copeland A."/>
            <person name="Barry K.W."/>
            <person name="Cichocki N."/>
            <person name="Veneault-Fourrey C."/>
            <person name="LaButti K."/>
            <person name="Lindquist E.A."/>
            <person name="Lipzen A."/>
            <person name="Lundell T."/>
            <person name="Morin E."/>
            <person name="Murat C."/>
            <person name="Sun H."/>
            <person name="Tunlid A."/>
            <person name="Henrissat B."/>
            <person name="Grigoriev I.V."/>
            <person name="Hibbett D.S."/>
            <person name="Martin F."/>
            <person name="Nordberg H.P."/>
            <person name="Cantor M.N."/>
            <person name="Hua S.X."/>
        </authorList>
    </citation>
    <scope>NUCLEOTIDE SEQUENCE [LARGE SCALE GENOMIC DNA]</scope>
    <source>
        <strain evidence="3 4">MUT 4182</strain>
    </source>
</reference>
<dbReference type="EMBL" id="KN823125">
    <property type="protein sequence ID" value="KIO21862.1"/>
    <property type="molecule type" value="Genomic_DNA"/>
</dbReference>
<dbReference type="Gene3D" id="1.20.120.560">
    <property type="entry name" value="alix/aip1 in complex with the ypdl late domain"/>
    <property type="match status" value="1"/>
</dbReference>
<dbReference type="SMART" id="SM01041">
    <property type="entry name" value="BRO1"/>
    <property type="match status" value="1"/>
</dbReference>
<dbReference type="HOGENOM" id="CLU_581410_0_0_1"/>
<dbReference type="GO" id="GO:0005768">
    <property type="term" value="C:endosome"/>
    <property type="evidence" value="ECO:0007669"/>
    <property type="project" value="TreeGrafter"/>
</dbReference>
<accession>A0A0C3LKL8</accession>
<evidence type="ECO:0000259" key="2">
    <source>
        <dbReference type="PROSITE" id="PS51180"/>
    </source>
</evidence>
<gene>
    <name evidence="3" type="ORF">M407DRAFT_217522</name>
</gene>
<evidence type="ECO:0000256" key="1">
    <source>
        <dbReference type="ARBA" id="ARBA00041284"/>
    </source>
</evidence>
<proteinExistence type="predicted"/>
<keyword evidence="4" id="KW-1185">Reference proteome</keyword>
<feature type="domain" description="BRO1" evidence="2">
    <location>
        <begin position="1"/>
        <end position="347"/>
    </location>
</feature>
<dbReference type="Pfam" id="PF03097">
    <property type="entry name" value="BRO1"/>
    <property type="match status" value="1"/>
</dbReference>
<feature type="non-terminal residue" evidence="3">
    <location>
        <position position="1"/>
    </location>
</feature>
<sequence>AIKARDLLYKYFGQLELLELRFSEIRVQFPWHDAFTTKVTTQTSLAFEKASIIFQIASTHSSIAISQNRSDPEGLKRAFNYFKTAAGMLTYINDNFLHAPSTDLSKEVVKFLTNIMLAQATEVFFEKMIDEKKGPAIVSKVAAQAAYLYTGLTEEVKEFMGRGIFDRNWITLIQIKAKYFTALSHYHRSIADTAAGKHGDSLARLNVAEGLAKEAHRLGRIFNSDFVSTYTPTLPPDAGTSMLDLTKSLQTLLTEKREEASRDNDLIYNAVVPAEATLPVIDKLSVAQPIPIQEVYGNPDVQKVIGPDMFAKLIPLSVHESASVYSEEKAKLARGEVEKVDIADGEARAGLESLGLPAGLRKWKEIANAGLEGSEDSGIPPEVESWATEVRNGGAQPGIEKAFSDLEALKRRVDDELNGISRE</sequence>
<name>A0A0C3LKL8_9AGAM</name>
<dbReference type="InterPro" id="IPR038499">
    <property type="entry name" value="BRO1_sf"/>
</dbReference>
<dbReference type="InterPro" id="IPR004328">
    <property type="entry name" value="BRO1_dom"/>
</dbReference>
<dbReference type="PANTHER" id="PTHR23030">
    <property type="entry name" value="PCD6 INTERACTING PROTEIN-RELATED"/>
    <property type="match status" value="1"/>
</dbReference>
<evidence type="ECO:0000313" key="4">
    <source>
        <dbReference type="Proteomes" id="UP000054248"/>
    </source>
</evidence>
<feature type="non-terminal residue" evidence="3">
    <location>
        <position position="423"/>
    </location>
</feature>
<evidence type="ECO:0000313" key="3">
    <source>
        <dbReference type="EMBL" id="KIO21862.1"/>
    </source>
</evidence>
<reference evidence="4" key="2">
    <citation type="submission" date="2015-01" db="EMBL/GenBank/DDBJ databases">
        <title>Evolutionary Origins and Diversification of the Mycorrhizal Mutualists.</title>
        <authorList>
            <consortium name="DOE Joint Genome Institute"/>
            <consortium name="Mycorrhizal Genomics Consortium"/>
            <person name="Kohler A."/>
            <person name="Kuo A."/>
            <person name="Nagy L.G."/>
            <person name="Floudas D."/>
            <person name="Copeland A."/>
            <person name="Barry K.W."/>
            <person name="Cichocki N."/>
            <person name="Veneault-Fourrey C."/>
            <person name="LaButti K."/>
            <person name="Lindquist E.A."/>
            <person name="Lipzen A."/>
            <person name="Lundell T."/>
            <person name="Morin E."/>
            <person name="Murat C."/>
            <person name="Riley R."/>
            <person name="Ohm R."/>
            <person name="Sun H."/>
            <person name="Tunlid A."/>
            <person name="Henrissat B."/>
            <person name="Grigoriev I.V."/>
            <person name="Hibbett D.S."/>
            <person name="Martin F."/>
        </authorList>
    </citation>
    <scope>NUCLEOTIDE SEQUENCE [LARGE SCALE GENOMIC DNA]</scope>
    <source>
        <strain evidence="4">MUT 4182</strain>
    </source>
</reference>
<dbReference type="PROSITE" id="PS51180">
    <property type="entry name" value="BRO1"/>
    <property type="match status" value="1"/>
</dbReference>
<dbReference type="PANTHER" id="PTHR23030:SF30">
    <property type="entry name" value="TYROSINE-PROTEIN PHOSPHATASE NON-RECEPTOR TYPE 23"/>
    <property type="match status" value="1"/>
</dbReference>
<dbReference type="AlphaFoldDB" id="A0A0C3LKL8"/>
<protein>
    <recommendedName>
        <fullName evidence="1">BRO domain-containing protein 1</fullName>
    </recommendedName>
</protein>